<evidence type="ECO:0000256" key="8">
    <source>
        <dbReference type="PIRSR" id="PIRSR002030-1"/>
    </source>
</evidence>
<dbReference type="GO" id="GO:0046872">
    <property type="term" value="F:metal ion binding"/>
    <property type="evidence" value="ECO:0007669"/>
    <property type="project" value="UniProtKB-UniRule"/>
</dbReference>
<dbReference type="PROSITE" id="PS01213">
    <property type="entry name" value="GLOBIN_FAM_2"/>
    <property type="match status" value="1"/>
</dbReference>
<accession>A0A7C3ZEP0</accession>
<sequence length="122" mass="13724">MTSLFERIGGEAAVEAAVDKFYVRILADTRINYFFDGVDMEQQRKHQKGFLTFAFGGAPQYNGRSMRAAHKRLVDQMNLNDQHFDAVGENLAATLEELGVTPDMVQEVLGLVETLRNDVLSR</sequence>
<comment type="caution">
    <text evidence="10">The sequence shown here is derived from an EMBL/GenBank/DDBJ whole genome shotgun (WGS) entry which is preliminary data.</text>
</comment>
<dbReference type="GO" id="GO:0005344">
    <property type="term" value="F:oxygen carrier activity"/>
    <property type="evidence" value="ECO:0007669"/>
    <property type="project" value="UniProtKB-UniRule"/>
</dbReference>
<keyword evidence="2 7" id="KW-0813">Transport</keyword>
<dbReference type="EMBL" id="DSPX01000003">
    <property type="protein sequence ID" value="HGF99199.1"/>
    <property type="molecule type" value="Genomic_DNA"/>
</dbReference>
<dbReference type="AlphaFoldDB" id="A0A7C3ZEP0"/>
<evidence type="ECO:0000256" key="7">
    <source>
        <dbReference type="PIRNR" id="PIRNR002030"/>
    </source>
</evidence>
<dbReference type="Pfam" id="PF01152">
    <property type="entry name" value="Bac_globin"/>
    <property type="match status" value="1"/>
</dbReference>
<dbReference type="InterPro" id="IPR019795">
    <property type="entry name" value="Globin_bac-like_CS"/>
</dbReference>
<dbReference type="Gene3D" id="1.10.490.10">
    <property type="entry name" value="Globins"/>
    <property type="match status" value="1"/>
</dbReference>
<comment type="cofactor">
    <cofactor evidence="8">
        <name>heme</name>
        <dbReference type="ChEBI" id="CHEBI:30413"/>
    </cofactor>
    <text evidence="8">Binds 1 heme group per subunit.</text>
</comment>
<evidence type="ECO:0000256" key="4">
    <source>
        <dbReference type="ARBA" id="ARBA00022621"/>
    </source>
</evidence>
<proteinExistence type="inferred from homology"/>
<evidence type="ECO:0000256" key="2">
    <source>
        <dbReference type="ARBA" id="ARBA00022448"/>
    </source>
</evidence>
<reference evidence="10" key="1">
    <citation type="journal article" date="2020" name="mSystems">
        <title>Genome- and Community-Level Interaction Insights into Carbon Utilization and Element Cycling Functions of Hydrothermarchaeota in Hydrothermal Sediment.</title>
        <authorList>
            <person name="Zhou Z."/>
            <person name="Liu Y."/>
            <person name="Xu W."/>
            <person name="Pan J."/>
            <person name="Luo Z.H."/>
            <person name="Li M."/>
        </authorList>
    </citation>
    <scope>NUCLEOTIDE SEQUENCE [LARGE SCALE GENOMIC DNA]</scope>
    <source>
        <strain evidence="10">SpSt-374</strain>
    </source>
</reference>
<dbReference type="InterPro" id="IPR009050">
    <property type="entry name" value="Globin-like_sf"/>
</dbReference>
<keyword evidence="4 7" id="KW-0561">Oxygen transport</keyword>
<feature type="binding site" description="distal binding residue" evidence="9">
    <location>
        <position position="46"/>
    </location>
    <ligand>
        <name>heme</name>
        <dbReference type="ChEBI" id="CHEBI:30413"/>
    </ligand>
    <ligandPart>
        <name>Fe</name>
        <dbReference type="ChEBI" id="CHEBI:18248"/>
    </ligandPart>
</feature>
<dbReference type="PIRSF" id="PIRSF002030">
    <property type="entry name" value="Globin_Protozoa/Cyanobacteria"/>
    <property type="match status" value="1"/>
</dbReference>
<feature type="binding site" description="proximal binding residue" evidence="8">
    <location>
        <position position="70"/>
    </location>
    <ligand>
        <name>heme</name>
        <dbReference type="ChEBI" id="CHEBI:30413"/>
    </ligand>
    <ligandPart>
        <name>Fe</name>
        <dbReference type="ChEBI" id="CHEBI:18248"/>
    </ligandPart>
</feature>
<keyword evidence="5 7" id="KW-0479">Metal-binding</keyword>
<dbReference type="GO" id="GO:0019825">
    <property type="term" value="F:oxygen binding"/>
    <property type="evidence" value="ECO:0007669"/>
    <property type="project" value="InterPro"/>
</dbReference>
<evidence type="ECO:0000256" key="9">
    <source>
        <dbReference type="PIRSR" id="PIRSR601486-1"/>
    </source>
</evidence>
<dbReference type="InterPro" id="IPR012292">
    <property type="entry name" value="Globin/Proto"/>
</dbReference>
<name>A0A7C3ZEP0_9CYAN</name>
<dbReference type="CDD" id="cd00454">
    <property type="entry name" value="TrHb1_N"/>
    <property type="match status" value="1"/>
</dbReference>
<evidence type="ECO:0000256" key="3">
    <source>
        <dbReference type="ARBA" id="ARBA00022617"/>
    </source>
</evidence>
<evidence type="ECO:0000313" key="10">
    <source>
        <dbReference type="EMBL" id="HGF99199.1"/>
    </source>
</evidence>
<protein>
    <recommendedName>
        <fullName evidence="7">Group 1 truncated hemoglobin</fullName>
    </recommendedName>
</protein>
<evidence type="ECO:0000256" key="1">
    <source>
        <dbReference type="ARBA" id="ARBA00009660"/>
    </source>
</evidence>
<keyword evidence="6 7" id="KW-0408">Iron</keyword>
<dbReference type="GO" id="GO:0020037">
    <property type="term" value="F:heme binding"/>
    <property type="evidence" value="ECO:0007669"/>
    <property type="project" value="InterPro"/>
</dbReference>
<organism evidence="10">
    <name type="scientific">Planktothricoides sp. SpSt-374</name>
    <dbReference type="NCBI Taxonomy" id="2282167"/>
    <lineage>
        <taxon>Bacteria</taxon>
        <taxon>Bacillati</taxon>
        <taxon>Cyanobacteriota</taxon>
        <taxon>Cyanophyceae</taxon>
        <taxon>Oscillatoriophycideae</taxon>
        <taxon>Oscillatoriales</taxon>
        <taxon>Oscillatoriaceae</taxon>
        <taxon>Planktothricoides</taxon>
    </lineage>
</organism>
<dbReference type="SUPFAM" id="SSF46458">
    <property type="entry name" value="Globin-like"/>
    <property type="match status" value="1"/>
</dbReference>
<keyword evidence="3 7" id="KW-0349">Heme</keyword>
<dbReference type="InterPro" id="IPR016339">
    <property type="entry name" value="Hemoglobin_trunc_I"/>
</dbReference>
<evidence type="ECO:0000256" key="5">
    <source>
        <dbReference type="ARBA" id="ARBA00022723"/>
    </source>
</evidence>
<dbReference type="InterPro" id="IPR001486">
    <property type="entry name" value="Hemoglobin_trunc"/>
</dbReference>
<gene>
    <name evidence="10" type="ORF">ENR15_00600</name>
</gene>
<comment type="similarity">
    <text evidence="1 7">Belongs to the truncated hemoglobin family. Group I subfamily.</text>
</comment>
<evidence type="ECO:0000256" key="6">
    <source>
        <dbReference type="ARBA" id="ARBA00023004"/>
    </source>
</evidence>